<keyword evidence="2" id="KW-1185">Reference proteome</keyword>
<sequence length="149" mass="16453">MGWYNLLTLPKTGLVLLSGQDVTRGGVWCRQMEIVPGASKTHRHLGSVAASRRRAPSIPTTFKQFTNKITLNLKYLLIAATSHNPVAAADPEQKEKKLARLQHVWPWLDDVYTRCAKLPASLPMPGACRADTALLLILPPGFSHFQTQA</sequence>
<dbReference type="AlphaFoldDB" id="A0AAV4EEM8"/>
<evidence type="ECO:0000313" key="1">
    <source>
        <dbReference type="EMBL" id="GFR59087.1"/>
    </source>
</evidence>
<accession>A0AAV4EEM8</accession>
<protein>
    <submittedName>
        <fullName evidence="1">Uncharacterized protein</fullName>
    </submittedName>
</protein>
<reference evidence="1 2" key="1">
    <citation type="journal article" date="2021" name="Elife">
        <title>Chloroplast acquisition without the gene transfer in kleptoplastic sea slugs, Plakobranchus ocellatus.</title>
        <authorList>
            <person name="Maeda T."/>
            <person name="Takahashi S."/>
            <person name="Yoshida T."/>
            <person name="Shimamura S."/>
            <person name="Takaki Y."/>
            <person name="Nagai Y."/>
            <person name="Toyoda A."/>
            <person name="Suzuki Y."/>
            <person name="Arimoto A."/>
            <person name="Ishii H."/>
            <person name="Satoh N."/>
            <person name="Nishiyama T."/>
            <person name="Hasebe M."/>
            <person name="Maruyama T."/>
            <person name="Minagawa J."/>
            <person name="Obokata J."/>
            <person name="Shigenobu S."/>
        </authorList>
    </citation>
    <scope>NUCLEOTIDE SEQUENCE [LARGE SCALE GENOMIC DNA]</scope>
</reference>
<proteinExistence type="predicted"/>
<evidence type="ECO:0000313" key="2">
    <source>
        <dbReference type="Proteomes" id="UP000762676"/>
    </source>
</evidence>
<dbReference type="EMBL" id="BMAT01000071">
    <property type="protein sequence ID" value="GFR59087.1"/>
    <property type="molecule type" value="Genomic_DNA"/>
</dbReference>
<comment type="caution">
    <text evidence="1">The sequence shown here is derived from an EMBL/GenBank/DDBJ whole genome shotgun (WGS) entry which is preliminary data.</text>
</comment>
<organism evidence="1 2">
    <name type="scientific">Elysia marginata</name>
    <dbReference type="NCBI Taxonomy" id="1093978"/>
    <lineage>
        <taxon>Eukaryota</taxon>
        <taxon>Metazoa</taxon>
        <taxon>Spiralia</taxon>
        <taxon>Lophotrochozoa</taxon>
        <taxon>Mollusca</taxon>
        <taxon>Gastropoda</taxon>
        <taxon>Heterobranchia</taxon>
        <taxon>Euthyneura</taxon>
        <taxon>Panpulmonata</taxon>
        <taxon>Sacoglossa</taxon>
        <taxon>Placobranchoidea</taxon>
        <taxon>Plakobranchidae</taxon>
        <taxon>Elysia</taxon>
    </lineage>
</organism>
<name>A0AAV4EEM8_9GAST</name>
<gene>
    <name evidence="1" type="ORF">ElyMa_000047200</name>
</gene>
<dbReference type="Proteomes" id="UP000762676">
    <property type="component" value="Unassembled WGS sequence"/>
</dbReference>